<feature type="transmembrane region" description="Helical" evidence="1">
    <location>
        <begin position="293"/>
        <end position="319"/>
    </location>
</feature>
<gene>
    <name evidence="2" type="ORF">E4L98_03620</name>
</gene>
<reference evidence="2 3" key="1">
    <citation type="submission" date="2019-03" db="EMBL/GenBank/DDBJ databases">
        <title>Draft Genome Sequence of Duganella callidus sp. nov., a Novel Duganella Species Isolated from Cultivated Soil.</title>
        <authorList>
            <person name="Raths R."/>
            <person name="Peta V."/>
            <person name="Bucking H."/>
        </authorList>
    </citation>
    <scope>NUCLEOTIDE SEQUENCE [LARGE SCALE GENOMIC DNA]</scope>
    <source>
        <strain evidence="2 3">DN04</strain>
    </source>
</reference>
<keyword evidence="1" id="KW-0812">Transmembrane</keyword>
<feature type="transmembrane region" description="Helical" evidence="1">
    <location>
        <begin position="173"/>
        <end position="194"/>
    </location>
</feature>
<feature type="transmembrane region" description="Helical" evidence="1">
    <location>
        <begin position="86"/>
        <end position="106"/>
    </location>
</feature>
<feature type="transmembrane region" description="Helical" evidence="1">
    <location>
        <begin position="437"/>
        <end position="454"/>
    </location>
</feature>
<dbReference type="RefSeq" id="WP_135200207.1">
    <property type="nucleotide sequence ID" value="NZ_SPVG01000033.1"/>
</dbReference>
<organism evidence="2 3">
    <name type="scientific">Duganella callida</name>
    <dbReference type="NCBI Taxonomy" id="2561932"/>
    <lineage>
        <taxon>Bacteria</taxon>
        <taxon>Pseudomonadati</taxon>
        <taxon>Pseudomonadota</taxon>
        <taxon>Betaproteobacteria</taxon>
        <taxon>Burkholderiales</taxon>
        <taxon>Oxalobacteraceae</taxon>
        <taxon>Telluria group</taxon>
        <taxon>Duganella</taxon>
    </lineage>
</organism>
<feature type="transmembrane region" description="Helical" evidence="1">
    <location>
        <begin position="47"/>
        <end position="65"/>
    </location>
</feature>
<feature type="transmembrane region" description="Helical" evidence="1">
    <location>
        <begin position="268"/>
        <end position="287"/>
    </location>
</feature>
<feature type="transmembrane region" description="Helical" evidence="1">
    <location>
        <begin position="112"/>
        <end position="132"/>
    </location>
</feature>
<dbReference type="AlphaFoldDB" id="A0A4Y9SY37"/>
<sequence>MNAYLHMLQYAVRDRVNCRLLIRLTLLQLVCGAAALIFFYHRAMPQLGSLIFFSLNAFTGYLWASEVLRSAILQHRPVHACLVPGLRGRLMGMVGGLFVLCAVALALTTRLILGHGGGYALLAGMLLSVYILFTQRYYWLVFFPSVLIVVSVSSQNRPLRALMALGDDMGEPLITALGLIVAIVLFALGLQLVFPRGGDQHWRWAQCREARVARFAGRRPADAPPAPRWVSWFRIPYAAALRRDLRDGASRGRLMMHTLGTAADDSGALLYAVAATAVMVLVGRYVATLGDARLALMTCSLMQGCLLLSSLMYATAVAASITRHAAEQRLYMLTPAAPPAAQFNRVLFGTLMQRFLRMWGVLLVAVMLIDLLCLGRMRGLGFALAMLMLPAGGLLLRRYATMPVQRSEGPAILMTLAVVAGTIGATVMSWADPAPPWVGIGAAFGVAAAVGLYLRWRQLVAMPPVLPAGRLLA</sequence>
<dbReference type="EMBL" id="SPVG01000033">
    <property type="protein sequence ID" value="TFW29646.1"/>
    <property type="molecule type" value="Genomic_DNA"/>
</dbReference>
<feature type="transmembrane region" description="Helical" evidence="1">
    <location>
        <begin position="20"/>
        <end position="41"/>
    </location>
</feature>
<accession>A0A4Y9SY37</accession>
<evidence type="ECO:0000313" key="2">
    <source>
        <dbReference type="EMBL" id="TFW29646.1"/>
    </source>
</evidence>
<feature type="transmembrane region" description="Helical" evidence="1">
    <location>
        <begin position="411"/>
        <end position="431"/>
    </location>
</feature>
<feature type="transmembrane region" description="Helical" evidence="1">
    <location>
        <begin position="380"/>
        <end position="399"/>
    </location>
</feature>
<name>A0A4Y9SY37_9BURK</name>
<comment type="caution">
    <text evidence="2">The sequence shown here is derived from an EMBL/GenBank/DDBJ whole genome shotgun (WGS) entry which is preliminary data.</text>
</comment>
<dbReference type="OrthoDB" id="8750340at2"/>
<protein>
    <submittedName>
        <fullName evidence="2">Uncharacterized protein</fullName>
    </submittedName>
</protein>
<evidence type="ECO:0000256" key="1">
    <source>
        <dbReference type="SAM" id="Phobius"/>
    </source>
</evidence>
<feature type="transmembrane region" description="Helical" evidence="1">
    <location>
        <begin position="355"/>
        <end position="374"/>
    </location>
</feature>
<keyword evidence="1" id="KW-1133">Transmembrane helix</keyword>
<evidence type="ECO:0000313" key="3">
    <source>
        <dbReference type="Proteomes" id="UP000297729"/>
    </source>
</evidence>
<keyword evidence="1" id="KW-0472">Membrane</keyword>
<keyword evidence="3" id="KW-1185">Reference proteome</keyword>
<feature type="transmembrane region" description="Helical" evidence="1">
    <location>
        <begin position="137"/>
        <end position="153"/>
    </location>
</feature>
<proteinExistence type="predicted"/>
<dbReference type="Proteomes" id="UP000297729">
    <property type="component" value="Unassembled WGS sequence"/>
</dbReference>